<keyword evidence="2" id="KW-1185">Reference proteome</keyword>
<proteinExistence type="predicted"/>
<organism evidence="1 2">
    <name type="scientific">Litchfieldella anticariensis (strain DSM 16096 / CECT 5854 / CIP 108499 / LMG 22089 / FP35)</name>
    <name type="common">Halomonas anticariensis</name>
    <dbReference type="NCBI Taxonomy" id="1121939"/>
    <lineage>
        <taxon>Bacteria</taxon>
        <taxon>Pseudomonadati</taxon>
        <taxon>Pseudomonadota</taxon>
        <taxon>Gammaproteobacteria</taxon>
        <taxon>Oceanospirillales</taxon>
        <taxon>Halomonadaceae</taxon>
        <taxon>Litchfieldella</taxon>
    </lineage>
</organism>
<protein>
    <submittedName>
        <fullName evidence="1">Uncharacterized protein</fullName>
    </submittedName>
</protein>
<evidence type="ECO:0000313" key="1">
    <source>
        <dbReference type="EMBL" id="EPC00876.1"/>
    </source>
</evidence>
<dbReference type="Proteomes" id="UP000014463">
    <property type="component" value="Unassembled WGS sequence"/>
</dbReference>
<comment type="caution">
    <text evidence="1">The sequence shown here is derived from an EMBL/GenBank/DDBJ whole genome shotgun (WGS) entry which is preliminary data.</text>
</comment>
<evidence type="ECO:0000313" key="2">
    <source>
        <dbReference type="Proteomes" id="UP000014463"/>
    </source>
</evidence>
<name>S2L818_LITA3</name>
<dbReference type="AlphaFoldDB" id="S2L818"/>
<accession>S2L818</accession>
<dbReference type="EMBL" id="ASTJ01000038">
    <property type="protein sequence ID" value="EPC00876.1"/>
    <property type="molecule type" value="Genomic_DNA"/>
</dbReference>
<sequence>MWLSWQHETVDIEAQDSASHAFRTVAHQRKVTRILPNDAMIRIVQWSSIPAMKKSSINMSVQGFIRDRSRALAPWREGQ</sequence>
<gene>
    <name evidence="1" type="ORF">L861_05605</name>
</gene>
<dbReference type="STRING" id="1121939.L861_05605"/>
<reference evidence="1 2" key="1">
    <citation type="journal article" date="2013" name="Genome Announc.">
        <title>Draft genome sequence of the moderately halophilic gammaproteobacterium Halomonas anticariensis FP35.</title>
        <authorList>
            <person name="Tahrioui A."/>
            <person name="Quesada E."/>
            <person name="Llamas I."/>
        </authorList>
    </citation>
    <scope>NUCLEOTIDE SEQUENCE [LARGE SCALE GENOMIC DNA]</scope>
    <source>
        <strain evidence="2">DSM 16096 / CECT 5854 / LMG 22089 / FP35</strain>
    </source>
</reference>